<dbReference type="SMART" id="SM00387">
    <property type="entry name" value="HATPase_c"/>
    <property type="match status" value="1"/>
</dbReference>
<dbReference type="Gene3D" id="3.40.50.2300">
    <property type="match status" value="1"/>
</dbReference>
<feature type="modified residue" description="4-aspartylphosphate" evidence="13">
    <location>
        <position position="907"/>
    </location>
</feature>
<dbReference type="Pfam" id="PF00989">
    <property type="entry name" value="PAS"/>
    <property type="match status" value="1"/>
</dbReference>
<dbReference type="GO" id="GO:0000155">
    <property type="term" value="F:phosphorelay sensor kinase activity"/>
    <property type="evidence" value="ECO:0007669"/>
    <property type="project" value="InterPro"/>
</dbReference>
<dbReference type="SUPFAM" id="SSF47384">
    <property type="entry name" value="Homodimeric domain of signal transducing histidine kinase"/>
    <property type="match status" value="1"/>
</dbReference>
<dbReference type="CDD" id="cd16922">
    <property type="entry name" value="HATPase_EvgS-ArcB-TorS-like"/>
    <property type="match status" value="1"/>
</dbReference>
<dbReference type="PROSITE" id="PS50112">
    <property type="entry name" value="PAS"/>
    <property type="match status" value="3"/>
</dbReference>
<evidence type="ECO:0000256" key="13">
    <source>
        <dbReference type="PROSITE-ProRule" id="PRU00169"/>
    </source>
</evidence>
<dbReference type="Gene3D" id="3.30.450.20">
    <property type="entry name" value="PAS domain"/>
    <property type="match status" value="3"/>
</dbReference>
<keyword evidence="20" id="KW-1185">Reference proteome</keyword>
<dbReference type="GO" id="GO:0032991">
    <property type="term" value="C:protein-containing complex"/>
    <property type="evidence" value="ECO:0007669"/>
    <property type="project" value="UniProtKB-ARBA"/>
</dbReference>
<dbReference type="PROSITE" id="PS50110">
    <property type="entry name" value="RESPONSE_REGULATORY"/>
    <property type="match status" value="1"/>
</dbReference>
<protein>
    <recommendedName>
        <fullName evidence="12">Sensory/regulatory protein RpfC</fullName>
        <ecNumber evidence="3">2.7.13.3</ecNumber>
    </recommendedName>
</protein>
<dbReference type="OrthoDB" id="9811889at2"/>
<keyword evidence="8" id="KW-0418">Kinase</keyword>
<dbReference type="SUPFAM" id="SSF55785">
    <property type="entry name" value="PYP-like sensor domain (PAS domain)"/>
    <property type="match status" value="3"/>
</dbReference>
<dbReference type="RefSeq" id="WP_073134364.1">
    <property type="nucleotide sequence ID" value="NZ_FQWQ01000001.1"/>
</dbReference>
<dbReference type="Proteomes" id="UP000184212">
    <property type="component" value="Unassembled WGS sequence"/>
</dbReference>
<keyword evidence="5 13" id="KW-0597">Phosphoprotein</keyword>
<evidence type="ECO:0000256" key="8">
    <source>
        <dbReference type="ARBA" id="ARBA00022777"/>
    </source>
</evidence>
<evidence type="ECO:0000256" key="4">
    <source>
        <dbReference type="ARBA" id="ARBA00022490"/>
    </source>
</evidence>
<evidence type="ECO:0000256" key="14">
    <source>
        <dbReference type="SAM" id="Coils"/>
    </source>
</evidence>
<evidence type="ECO:0000259" key="17">
    <source>
        <dbReference type="PROSITE" id="PS50112"/>
    </source>
</evidence>
<dbReference type="InterPro" id="IPR013767">
    <property type="entry name" value="PAS_fold"/>
</dbReference>
<dbReference type="PROSITE" id="PS50109">
    <property type="entry name" value="HIS_KIN"/>
    <property type="match status" value="1"/>
</dbReference>
<evidence type="ECO:0000256" key="9">
    <source>
        <dbReference type="ARBA" id="ARBA00022840"/>
    </source>
</evidence>
<dbReference type="SMART" id="SM00065">
    <property type="entry name" value="GAF"/>
    <property type="match status" value="1"/>
</dbReference>
<feature type="domain" description="PAS" evidence="17">
    <location>
        <begin position="216"/>
        <end position="289"/>
    </location>
</feature>
<dbReference type="FunFam" id="3.30.565.10:FF:000010">
    <property type="entry name" value="Sensor histidine kinase RcsC"/>
    <property type="match status" value="1"/>
</dbReference>
<comment type="subunit">
    <text evidence="11">At low DSF concentrations, interacts with RpfF.</text>
</comment>
<name>A0A1M5P477_9BACT</name>
<feature type="domain" description="Response regulatory" evidence="16">
    <location>
        <begin position="858"/>
        <end position="976"/>
    </location>
</feature>
<feature type="coiled-coil region" evidence="14">
    <location>
        <begin position="178"/>
        <end position="233"/>
    </location>
</feature>
<dbReference type="InterPro" id="IPR000700">
    <property type="entry name" value="PAS-assoc_C"/>
</dbReference>
<dbReference type="STRING" id="947013.SAMN04488109_2669"/>
<dbReference type="SMART" id="SM00091">
    <property type="entry name" value="PAS"/>
    <property type="match status" value="3"/>
</dbReference>
<keyword evidence="7" id="KW-0547">Nucleotide-binding</keyword>
<dbReference type="SUPFAM" id="SSF52172">
    <property type="entry name" value="CheY-like"/>
    <property type="match status" value="1"/>
</dbReference>
<dbReference type="EC" id="2.7.13.3" evidence="3"/>
<dbReference type="InterPro" id="IPR003594">
    <property type="entry name" value="HATPase_dom"/>
</dbReference>
<evidence type="ECO:0000313" key="19">
    <source>
        <dbReference type="EMBL" id="SHG96621.1"/>
    </source>
</evidence>
<evidence type="ECO:0000256" key="10">
    <source>
        <dbReference type="ARBA" id="ARBA00023012"/>
    </source>
</evidence>
<dbReference type="InterPro" id="IPR005467">
    <property type="entry name" value="His_kinase_dom"/>
</dbReference>
<dbReference type="GO" id="GO:0006355">
    <property type="term" value="P:regulation of DNA-templated transcription"/>
    <property type="evidence" value="ECO:0007669"/>
    <property type="project" value="InterPro"/>
</dbReference>
<gene>
    <name evidence="19" type="ORF">SAMN04488109_2669</name>
</gene>
<dbReference type="Pfam" id="PF02518">
    <property type="entry name" value="HATPase_c"/>
    <property type="match status" value="1"/>
</dbReference>
<dbReference type="NCBIfam" id="TIGR00229">
    <property type="entry name" value="sensory_box"/>
    <property type="match status" value="3"/>
</dbReference>
<evidence type="ECO:0000259" key="15">
    <source>
        <dbReference type="PROSITE" id="PS50109"/>
    </source>
</evidence>
<keyword evidence="4" id="KW-0963">Cytoplasm</keyword>
<evidence type="ECO:0000256" key="12">
    <source>
        <dbReference type="ARBA" id="ARBA00068150"/>
    </source>
</evidence>
<feature type="domain" description="Histidine kinase" evidence="15">
    <location>
        <begin position="614"/>
        <end position="835"/>
    </location>
</feature>
<evidence type="ECO:0000256" key="11">
    <source>
        <dbReference type="ARBA" id="ARBA00064003"/>
    </source>
</evidence>
<dbReference type="GO" id="GO:0005737">
    <property type="term" value="C:cytoplasm"/>
    <property type="evidence" value="ECO:0007669"/>
    <property type="project" value="UniProtKB-SubCell"/>
</dbReference>
<dbReference type="SMART" id="SM00388">
    <property type="entry name" value="HisKA"/>
    <property type="match status" value="1"/>
</dbReference>
<dbReference type="Gene3D" id="3.30.450.40">
    <property type="match status" value="1"/>
</dbReference>
<dbReference type="InterPro" id="IPR001610">
    <property type="entry name" value="PAC"/>
</dbReference>
<dbReference type="SMART" id="SM00448">
    <property type="entry name" value="REC"/>
    <property type="match status" value="1"/>
</dbReference>
<dbReference type="Pfam" id="PF00072">
    <property type="entry name" value="Response_reg"/>
    <property type="match status" value="1"/>
</dbReference>
<dbReference type="InterPro" id="IPR003661">
    <property type="entry name" value="HisK_dim/P_dom"/>
</dbReference>
<dbReference type="SMART" id="SM00086">
    <property type="entry name" value="PAC"/>
    <property type="match status" value="3"/>
</dbReference>
<evidence type="ECO:0000313" key="20">
    <source>
        <dbReference type="Proteomes" id="UP000184212"/>
    </source>
</evidence>
<evidence type="ECO:0000256" key="2">
    <source>
        <dbReference type="ARBA" id="ARBA00004496"/>
    </source>
</evidence>
<feature type="domain" description="PAC" evidence="18">
    <location>
        <begin position="416"/>
        <end position="468"/>
    </location>
</feature>
<keyword evidence="9" id="KW-0067">ATP-binding</keyword>
<keyword evidence="6" id="KW-0808">Transferase</keyword>
<comment type="catalytic activity">
    <reaction evidence="1">
        <text>ATP + protein L-histidine = ADP + protein N-phospho-L-histidine.</text>
        <dbReference type="EC" id="2.7.13.3"/>
    </reaction>
</comment>
<dbReference type="PRINTS" id="PR00344">
    <property type="entry name" value="BCTRLSENSOR"/>
</dbReference>
<dbReference type="Gene3D" id="3.30.565.10">
    <property type="entry name" value="Histidine kinase-like ATPase, C-terminal domain"/>
    <property type="match status" value="1"/>
</dbReference>
<feature type="domain" description="PAS" evidence="17">
    <location>
        <begin position="343"/>
        <end position="413"/>
    </location>
</feature>
<dbReference type="SUPFAM" id="SSF55874">
    <property type="entry name" value="ATPase domain of HSP90 chaperone/DNA topoisomerase II/histidine kinase"/>
    <property type="match status" value="1"/>
</dbReference>
<dbReference type="InterPro" id="IPR029016">
    <property type="entry name" value="GAF-like_dom_sf"/>
</dbReference>
<reference evidence="19 20" key="1">
    <citation type="submission" date="2016-11" db="EMBL/GenBank/DDBJ databases">
        <authorList>
            <person name="Jaros S."/>
            <person name="Januszkiewicz K."/>
            <person name="Wedrychowicz H."/>
        </authorList>
    </citation>
    <scope>NUCLEOTIDE SEQUENCE [LARGE SCALE GENOMIC DNA]</scope>
    <source>
        <strain evidence="19 20">DSM 24574</strain>
    </source>
</reference>
<dbReference type="PANTHER" id="PTHR45339">
    <property type="entry name" value="HYBRID SIGNAL TRANSDUCTION HISTIDINE KINASE J"/>
    <property type="match status" value="1"/>
</dbReference>
<accession>A0A1M5P477</accession>
<dbReference type="InterPro" id="IPR004358">
    <property type="entry name" value="Sig_transdc_His_kin-like_C"/>
</dbReference>
<evidence type="ECO:0000256" key="5">
    <source>
        <dbReference type="ARBA" id="ARBA00022553"/>
    </source>
</evidence>
<dbReference type="SUPFAM" id="SSF55781">
    <property type="entry name" value="GAF domain-like"/>
    <property type="match status" value="1"/>
</dbReference>
<dbReference type="Pfam" id="PF08447">
    <property type="entry name" value="PAS_3"/>
    <property type="match status" value="2"/>
</dbReference>
<dbReference type="InterPro" id="IPR013655">
    <property type="entry name" value="PAS_fold_3"/>
</dbReference>
<evidence type="ECO:0000259" key="18">
    <source>
        <dbReference type="PROSITE" id="PS50113"/>
    </source>
</evidence>
<evidence type="ECO:0000256" key="6">
    <source>
        <dbReference type="ARBA" id="ARBA00022679"/>
    </source>
</evidence>
<evidence type="ECO:0000256" key="7">
    <source>
        <dbReference type="ARBA" id="ARBA00022741"/>
    </source>
</evidence>
<dbReference type="Pfam" id="PF01590">
    <property type="entry name" value="GAF"/>
    <property type="match status" value="1"/>
</dbReference>
<feature type="coiled-coil region" evidence="14">
    <location>
        <begin position="587"/>
        <end position="614"/>
    </location>
</feature>
<dbReference type="CDD" id="cd00082">
    <property type="entry name" value="HisKA"/>
    <property type="match status" value="1"/>
</dbReference>
<dbReference type="FunFam" id="3.30.450.20:FF:000099">
    <property type="entry name" value="Sensory box sensor histidine kinase"/>
    <property type="match status" value="1"/>
</dbReference>
<dbReference type="Gene3D" id="1.10.287.130">
    <property type="match status" value="1"/>
</dbReference>
<dbReference type="AlphaFoldDB" id="A0A1M5P477"/>
<sequence>MLAIHRTNQPDDAERRRLEALYRSGILDTEPEQAFNDIVDLAATLCEVPTASISFVDADRHWFKATCGAYTPTSDRTTAFCTHAIQQPSILLIPDAKRDVRFANHPTVVGVSGIRFYAGVPLVTPEGYALGTLCVWDIYPRILSQKQIDNLYGLGRQVMKLLALRQHVQELEDQKSFLQGHNHSLHQLNQEFQASEEEIRSNLEQISELQQNLEAQERQYRELVENASDLIYELDSDGKFTFVNSLMQTVVGFTREELSKMHYWELVHPYYLEGVIEFYRRQRKSLTENSYLEFVLNARNGEEVWVGQNVRMFFEENGRVYKVSAITRNITELKWAERKLEGSEKRFRLLSEHAPVGIFQTDASGQCTYVNLRWCEIAGLTEEEALGDGWITSIHPDDRHRMVHAWRSAIAAHEEFVLEFRFIDQFKNIRWVTGRALQITDDQGLPAGYIGTLNDITELKEVHRKLEEREEMYRLLSTNSGDIVSLFKADAGATRVFVSPSVRYILGYEPDELIGKSPYALIHTEDADRVRSIVGDIVRRGTIATLEYRIRKKNGDFVWLESNARPFLDRNGNMLGFQSSARDITKRKQFEASLQEAKEKAEEATLAKSQFLSRMSHEIRTPMNAIIGLTNLLLLDRPRDDQREQLGLLKFSGENLLTIINDILDFSKIEAGKIALEHVDFNLAQLITKTKDMLEHNAQQKGIPLQLKYDATLPSIVKGDSVRLAQVITNLVGNAIKFTESGCVTLAVQDEGTRTGKRIARFSVVDTGIGIEPGKLDTIFHSFVQADTDTTRKYGGTGLGLSIARNLVNLMDSDITVESVPGVGSTFSFVLSLEEGADTDNVQQEETATGVLRKIDIPVLLVEDNEINQIIACSFLEAWGVQVDVANNGKEAVEKVVLKNYALVLMDIQMPVMDGYEATRLIRALPEAHYRNMPILALTASAMLGMRDKVIEAGMNDFISKPFVPEDLHRKINLHVRG</sequence>
<dbReference type="PANTHER" id="PTHR45339:SF3">
    <property type="entry name" value="HISTIDINE KINASE"/>
    <property type="match status" value="1"/>
</dbReference>
<dbReference type="CDD" id="cd00130">
    <property type="entry name" value="PAS"/>
    <property type="match status" value="3"/>
</dbReference>
<comment type="subcellular location">
    <subcellularLocation>
        <location evidence="2">Cytoplasm</location>
    </subcellularLocation>
</comment>
<organism evidence="19 20">
    <name type="scientific">Chryseolinea serpens</name>
    <dbReference type="NCBI Taxonomy" id="947013"/>
    <lineage>
        <taxon>Bacteria</taxon>
        <taxon>Pseudomonadati</taxon>
        <taxon>Bacteroidota</taxon>
        <taxon>Cytophagia</taxon>
        <taxon>Cytophagales</taxon>
        <taxon>Fulvivirgaceae</taxon>
        <taxon>Chryseolinea</taxon>
    </lineage>
</organism>
<evidence type="ECO:0000256" key="1">
    <source>
        <dbReference type="ARBA" id="ARBA00000085"/>
    </source>
</evidence>
<dbReference type="GO" id="GO:0005524">
    <property type="term" value="F:ATP binding"/>
    <property type="evidence" value="ECO:0007669"/>
    <property type="project" value="UniProtKB-KW"/>
</dbReference>
<feature type="domain" description="PAS" evidence="17">
    <location>
        <begin position="468"/>
        <end position="541"/>
    </location>
</feature>
<feature type="domain" description="PAC" evidence="18">
    <location>
        <begin position="544"/>
        <end position="596"/>
    </location>
</feature>
<dbReference type="InterPro" id="IPR036890">
    <property type="entry name" value="HATPase_C_sf"/>
</dbReference>
<dbReference type="InterPro" id="IPR035965">
    <property type="entry name" value="PAS-like_dom_sf"/>
</dbReference>
<proteinExistence type="predicted"/>
<dbReference type="PROSITE" id="PS50113">
    <property type="entry name" value="PAC"/>
    <property type="match status" value="3"/>
</dbReference>
<dbReference type="CDD" id="cd17546">
    <property type="entry name" value="REC_hyHK_CKI1_RcsC-like"/>
    <property type="match status" value="1"/>
</dbReference>
<dbReference type="Pfam" id="PF00512">
    <property type="entry name" value="HisKA"/>
    <property type="match status" value="1"/>
</dbReference>
<dbReference type="EMBL" id="FQWQ01000001">
    <property type="protein sequence ID" value="SHG96621.1"/>
    <property type="molecule type" value="Genomic_DNA"/>
</dbReference>
<keyword evidence="14" id="KW-0175">Coiled coil</keyword>
<evidence type="ECO:0000256" key="3">
    <source>
        <dbReference type="ARBA" id="ARBA00012438"/>
    </source>
</evidence>
<dbReference type="InterPro" id="IPR003018">
    <property type="entry name" value="GAF"/>
</dbReference>
<dbReference type="InterPro" id="IPR001789">
    <property type="entry name" value="Sig_transdc_resp-reg_receiver"/>
</dbReference>
<feature type="domain" description="PAC" evidence="18">
    <location>
        <begin position="290"/>
        <end position="342"/>
    </location>
</feature>
<keyword evidence="10" id="KW-0902">Two-component regulatory system</keyword>
<dbReference type="InterPro" id="IPR011006">
    <property type="entry name" value="CheY-like_superfamily"/>
</dbReference>
<evidence type="ECO:0000259" key="16">
    <source>
        <dbReference type="PROSITE" id="PS50110"/>
    </source>
</evidence>
<dbReference type="FunFam" id="1.10.287.130:FF:000002">
    <property type="entry name" value="Two-component osmosensing histidine kinase"/>
    <property type="match status" value="1"/>
</dbReference>
<dbReference type="InterPro" id="IPR036097">
    <property type="entry name" value="HisK_dim/P_sf"/>
</dbReference>
<dbReference type="InterPro" id="IPR000014">
    <property type="entry name" value="PAS"/>
</dbReference>